<evidence type="ECO:0000256" key="5">
    <source>
        <dbReference type="ARBA" id="ARBA00022605"/>
    </source>
</evidence>
<evidence type="ECO:0000256" key="9">
    <source>
        <dbReference type="ARBA" id="ARBA00031349"/>
    </source>
</evidence>
<evidence type="ECO:0000313" key="13">
    <source>
        <dbReference type="EMBL" id="VEA40734.1"/>
    </source>
</evidence>
<reference evidence="13 14" key="1">
    <citation type="submission" date="2018-12" db="EMBL/GenBank/DDBJ databases">
        <authorList>
            <consortium name="Pathogen Informatics"/>
        </authorList>
    </citation>
    <scope>NUCLEOTIDE SEQUENCE [LARGE SCALE GENOMIC DNA]</scope>
    <source>
        <strain evidence="13 14">NCTC8271</strain>
    </source>
</reference>
<dbReference type="EC" id="2.5.1.54" evidence="4"/>
<keyword evidence="6 13" id="KW-0808">Transferase</keyword>
<dbReference type="GO" id="GO:0003849">
    <property type="term" value="F:3-deoxy-7-phosphoheptulonate synthase activity"/>
    <property type="evidence" value="ECO:0007669"/>
    <property type="project" value="UniProtKB-EC"/>
</dbReference>
<evidence type="ECO:0000256" key="7">
    <source>
        <dbReference type="ARBA" id="ARBA00023141"/>
    </source>
</evidence>
<dbReference type="GO" id="GO:0009423">
    <property type="term" value="P:chorismate biosynthetic process"/>
    <property type="evidence" value="ECO:0007669"/>
    <property type="project" value="UniProtKB-UniPathway"/>
</dbReference>
<dbReference type="UniPathway" id="UPA00053">
    <property type="reaction ID" value="UER00084"/>
</dbReference>
<feature type="domain" description="DAHP synthetase I/KDSA" evidence="12">
    <location>
        <begin position="41"/>
        <end position="175"/>
    </location>
</feature>
<comment type="catalytic activity">
    <reaction evidence="11">
        <text>D-erythrose 4-phosphate + phosphoenolpyruvate + H2O = 7-phospho-2-dehydro-3-deoxy-D-arabino-heptonate + phosphate</text>
        <dbReference type="Rhea" id="RHEA:14717"/>
        <dbReference type="ChEBI" id="CHEBI:15377"/>
        <dbReference type="ChEBI" id="CHEBI:16897"/>
        <dbReference type="ChEBI" id="CHEBI:43474"/>
        <dbReference type="ChEBI" id="CHEBI:58394"/>
        <dbReference type="ChEBI" id="CHEBI:58702"/>
        <dbReference type="EC" id="2.5.1.54"/>
    </reaction>
</comment>
<dbReference type="PANTHER" id="PTHR21225:SF12">
    <property type="entry name" value="PHOSPHO-2-DEHYDRO-3-DEOXYHEPTONATE ALDOLASE, TYROSINE-INHIBITED"/>
    <property type="match status" value="1"/>
</dbReference>
<sequence length="185" mass="20682">MNYQNDDLRIKEINELLPPVALLEKFPATENAANTVAHARKAIHKILKGNDDRLLVVIGPCSIHDPAAAKEYAARLLALRDELQGELEIVMRVYFEKPRTTVGWKGLINDPHMDNSFQINDGLRIARKLLLDINDSGLPAAGEFLDMITPQYLADLMSWGAIGARTTESQVHRETGVWPLLSGRF</sequence>
<dbReference type="Pfam" id="PF00793">
    <property type="entry name" value="DAHP_synth_1"/>
    <property type="match status" value="1"/>
</dbReference>
<evidence type="ECO:0000256" key="1">
    <source>
        <dbReference type="ARBA" id="ARBA00003726"/>
    </source>
</evidence>
<dbReference type="SUPFAM" id="SSF51569">
    <property type="entry name" value="Aldolase"/>
    <property type="match status" value="1"/>
</dbReference>
<dbReference type="NCBIfam" id="TIGR00034">
    <property type="entry name" value="aroFGH"/>
    <property type="match status" value="1"/>
</dbReference>
<keyword evidence="7" id="KW-0057">Aromatic amino acid biosynthesis</keyword>
<dbReference type="InterPro" id="IPR006218">
    <property type="entry name" value="DAHP1/KDSA"/>
</dbReference>
<organism evidence="13 14">
    <name type="scientific">Salmonella enterica I</name>
    <dbReference type="NCBI Taxonomy" id="59201"/>
    <lineage>
        <taxon>Bacteria</taxon>
        <taxon>Pseudomonadati</taxon>
        <taxon>Pseudomonadota</taxon>
        <taxon>Gammaproteobacteria</taxon>
        <taxon>Enterobacterales</taxon>
        <taxon>Enterobacteriaceae</taxon>
        <taxon>Salmonella</taxon>
    </lineage>
</organism>
<dbReference type="InterPro" id="IPR006219">
    <property type="entry name" value="DAHP_synth_1"/>
</dbReference>
<evidence type="ECO:0000256" key="10">
    <source>
        <dbReference type="ARBA" id="ARBA00032193"/>
    </source>
</evidence>
<dbReference type="GO" id="GO:0008652">
    <property type="term" value="P:amino acid biosynthetic process"/>
    <property type="evidence" value="ECO:0007669"/>
    <property type="project" value="UniProtKB-KW"/>
</dbReference>
<proteinExistence type="inferred from homology"/>
<evidence type="ECO:0000256" key="2">
    <source>
        <dbReference type="ARBA" id="ARBA00004688"/>
    </source>
</evidence>
<evidence type="ECO:0000313" key="14">
    <source>
        <dbReference type="Proteomes" id="UP000273655"/>
    </source>
</evidence>
<dbReference type="AlphaFoldDB" id="A0A3S4HGE7"/>
<dbReference type="EMBL" id="LR134148">
    <property type="protein sequence ID" value="VEA40734.1"/>
    <property type="molecule type" value="Genomic_DNA"/>
</dbReference>
<dbReference type="InterPro" id="IPR013785">
    <property type="entry name" value="Aldolase_TIM"/>
</dbReference>
<evidence type="ECO:0000256" key="8">
    <source>
        <dbReference type="ARBA" id="ARBA00031111"/>
    </source>
</evidence>
<protein>
    <recommendedName>
        <fullName evidence="4">3-deoxy-7-phosphoheptulonate synthase</fullName>
        <ecNumber evidence="4">2.5.1.54</ecNumber>
    </recommendedName>
    <alternativeName>
        <fullName evidence="10">3-deoxy-D-arabino-heptulosonate 7-phosphate synthase</fullName>
    </alternativeName>
    <alternativeName>
        <fullName evidence="9">DAHP synthase</fullName>
    </alternativeName>
    <alternativeName>
        <fullName evidence="8">Phospho-2-keto-3-deoxyheptonate aldolase</fullName>
    </alternativeName>
</protein>
<dbReference type="GO" id="GO:0005737">
    <property type="term" value="C:cytoplasm"/>
    <property type="evidence" value="ECO:0007669"/>
    <property type="project" value="TreeGrafter"/>
</dbReference>
<name>A0A3S4HGE7_SALET</name>
<gene>
    <name evidence="13" type="primary">aroG_2</name>
    <name evidence="13" type="ORF">NCTC8271_03990</name>
</gene>
<accession>A0A3S4HGE7</accession>
<dbReference type="PANTHER" id="PTHR21225">
    <property type="entry name" value="PHOSPHO-2-DEHYDRO-3-DEOXYHEPTONATE ALDOLASE DAHP SYNTHETASE"/>
    <property type="match status" value="1"/>
</dbReference>
<dbReference type="Gene3D" id="3.20.20.70">
    <property type="entry name" value="Aldolase class I"/>
    <property type="match status" value="1"/>
</dbReference>
<evidence type="ECO:0000256" key="4">
    <source>
        <dbReference type="ARBA" id="ARBA00012694"/>
    </source>
</evidence>
<evidence type="ECO:0000256" key="11">
    <source>
        <dbReference type="ARBA" id="ARBA00047508"/>
    </source>
</evidence>
<comment type="similarity">
    <text evidence="3">Belongs to the class-I DAHP synthase family.</text>
</comment>
<dbReference type="Proteomes" id="UP000273655">
    <property type="component" value="Chromosome 1"/>
</dbReference>
<evidence type="ECO:0000256" key="3">
    <source>
        <dbReference type="ARBA" id="ARBA00007985"/>
    </source>
</evidence>
<evidence type="ECO:0000259" key="12">
    <source>
        <dbReference type="Pfam" id="PF00793"/>
    </source>
</evidence>
<comment type="function">
    <text evidence="1">Stereospecific condensation of phosphoenolpyruvate (PEP) and D-erythrose-4-phosphate (E4P) giving rise to 3-deoxy-D-arabino-heptulosonate-7-phosphate (DAHP).</text>
</comment>
<keyword evidence="5" id="KW-0028">Amino-acid biosynthesis</keyword>
<evidence type="ECO:0000256" key="6">
    <source>
        <dbReference type="ARBA" id="ARBA00022679"/>
    </source>
</evidence>
<dbReference type="GO" id="GO:0009073">
    <property type="term" value="P:aromatic amino acid family biosynthetic process"/>
    <property type="evidence" value="ECO:0007669"/>
    <property type="project" value="UniProtKB-KW"/>
</dbReference>
<comment type="pathway">
    <text evidence="2">Metabolic intermediate biosynthesis; chorismate biosynthesis; chorismate from D-erythrose 4-phosphate and phosphoenolpyruvate: step 1/7.</text>
</comment>